<comment type="caution">
    <text evidence="3">The sequence shown here is derived from an EMBL/GenBank/DDBJ whole genome shotgun (WGS) entry which is preliminary data.</text>
</comment>
<dbReference type="SUPFAM" id="SSF56399">
    <property type="entry name" value="ADP-ribosylation"/>
    <property type="match status" value="1"/>
</dbReference>
<evidence type="ECO:0000259" key="2">
    <source>
        <dbReference type="PROSITE" id="PS51059"/>
    </source>
</evidence>
<sequence length="135" mass="15044">MGKRRALILKSNSAPKHGRRYTMYHGTSAQAATLIKQNGFRRSIGGMLGPGVYVSRDPKKANSYPPNIPANQRVVLKLRVNVGRVKKIDSPGHPLRFTWHQNGYNTAWIPPNCGVVGSGLEEDCVWDPKRIKIVK</sequence>
<dbReference type="InterPro" id="IPR012317">
    <property type="entry name" value="Poly(ADP-ribose)pol_cat_dom"/>
</dbReference>
<dbReference type="Proteomes" id="UP000829720">
    <property type="component" value="Unassembled WGS sequence"/>
</dbReference>
<dbReference type="PROSITE" id="PS51059">
    <property type="entry name" value="PARP_CATALYTIC"/>
    <property type="match status" value="1"/>
</dbReference>
<organism evidence="3 4">
    <name type="scientific">Albula goreensis</name>
    <dbReference type="NCBI Taxonomy" id="1534307"/>
    <lineage>
        <taxon>Eukaryota</taxon>
        <taxon>Metazoa</taxon>
        <taxon>Chordata</taxon>
        <taxon>Craniata</taxon>
        <taxon>Vertebrata</taxon>
        <taxon>Euteleostomi</taxon>
        <taxon>Actinopterygii</taxon>
        <taxon>Neopterygii</taxon>
        <taxon>Teleostei</taxon>
        <taxon>Albuliformes</taxon>
        <taxon>Albulidae</taxon>
        <taxon>Albula</taxon>
    </lineage>
</organism>
<feature type="domain" description="PARP catalytic" evidence="2">
    <location>
        <begin position="1"/>
        <end position="135"/>
    </location>
</feature>
<protein>
    <recommendedName>
        <fullName evidence="2">PARP catalytic domain-containing protein</fullName>
    </recommendedName>
</protein>
<gene>
    <name evidence="3" type="ORF">AGOR_G00030720</name>
</gene>
<dbReference type="GO" id="GO:0005737">
    <property type="term" value="C:cytoplasm"/>
    <property type="evidence" value="ECO:0007669"/>
    <property type="project" value="TreeGrafter"/>
</dbReference>
<dbReference type="Gene3D" id="3.90.175.10">
    <property type="entry name" value="Diphtheria Toxin, domain 1"/>
    <property type="match status" value="1"/>
</dbReference>
<dbReference type="OrthoDB" id="9894570at2759"/>
<reference evidence="3" key="1">
    <citation type="submission" date="2021-01" db="EMBL/GenBank/DDBJ databases">
        <authorList>
            <person name="Zahm M."/>
            <person name="Roques C."/>
            <person name="Cabau C."/>
            <person name="Klopp C."/>
            <person name="Donnadieu C."/>
            <person name="Jouanno E."/>
            <person name="Lampietro C."/>
            <person name="Louis A."/>
            <person name="Herpin A."/>
            <person name="Echchiki A."/>
            <person name="Berthelot C."/>
            <person name="Parey E."/>
            <person name="Roest-Crollius H."/>
            <person name="Braasch I."/>
            <person name="Postlethwait J."/>
            <person name="Bobe J."/>
            <person name="Montfort J."/>
            <person name="Bouchez O."/>
            <person name="Begum T."/>
            <person name="Mejri S."/>
            <person name="Adams A."/>
            <person name="Chen W.-J."/>
            <person name="Guiguen Y."/>
        </authorList>
    </citation>
    <scope>NUCLEOTIDE SEQUENCE</scope>
    <source>
        <tissue evidence="3">Blood</tissue>
    </source>
</reference>
<evidence type="ECO:0000256" key="1">
    <source>
        <dbReference type="ARBA" id="ARBA00024347"/>
    </source>
</evidence>
<dbReference type="PANTHER" id="PTHR36542">
    <property type="entry name" value="GIG2-LIKE PROTEIN DRED-RELATED"/>
    <property type="match status" value="1"/>
</dbReference>
<dbReference type="GO" id="GO:0003950">
    <property type="term" value="F:NAD+ poly-ADP-ribosyltransferase activity"/>
    <property type="evidence" value="ECO:0007669"/>
    <property type="project" value="InterPro"/>
</dbReference>
<keyword evidence="4" id="KW-1185">Reference proteome</keyword>
<accession>A0A8T3E9Z5</accession>
<proteinExistence type="inferred from homology"/>
<comment type="similarity">
    <text evidence="1">Belongs to the ARTD/PARP family.</text>
</comment>
<evidence type="ECO:0000313" key="3">
    <source>
        <dbReference type="EMBL" id="KAI1903778.1"/>
    </source>
</evidence>
<dbReference type="AlphaFoldDB" id="A0A8T3E9Z5"/>
<dbReference type="EMBL" id="JAERUA010000002">
    <property type="protein sequence ID" value="KAI1903778.1"/>
    <property type="molecule type" value="Genomic_DNA"/>
</dbReference>
<name>A0A8T3E9Z5_9TELE</name>
<evidence type="ECO:0000313" key="4">
    <source>
        <dbReference type="Proteomes" id="UP000829720"/>
    </source>
</evidence>